<organism evidence="9 10">
    <name type="scientific">Aequorivita vitellina</name>
    <dbReference type="NCBI Taxonomy" id="2874475"/>
    <lineage>
        <taxon>Bacteria</taxon>
        <taxon>Pseudomonadati</taxon>
        <taxon>Bacteroidota</taxon>
        <taxon>Flavobacteriia</taxon>
        <taxon>Flavobacteriales</taxon>
        <taxon>Flavobacteriaceae</taxon>
        <taxon>Aequorivita</taxon>
    </lineage>
</organism>
<dbReference type="CDD" id="cd17329">
    <property type="entry name" value="MFS_MdtH_MDR_like"/>
    <property type="match status" value="1"/>
</dbReference>
<evidence type="ECO:0000256" key="7">
    <source>
        <dbReference type="SAM" id="Phobius"/>
    </source>
</evidence>
<feature type="transmembrane region" description="Helical" evidence="7">
    <location>
        <begin position="20"/>
        <end position="42"/>
    </location>
</feature>
<feature type="transmembrane region" description="Helical" evidence="7">
    <location>
        <begin position="372"/>
        <end position="397"/>
    </location>
</feature>
<evidence type="ECO:0000259" key="8">
    <source>
        <dbReference type="PROSITE" id="PS50850"/>
    </source>
</evidence>
<feature type="transmembrane region" description="Helical" evidence="7">
    <location>
        <begin position="288"/>
        <end position="305"/>
    </location>
</feature>
<dbReference type="PROSITE" id="PS50850">
    <property type="entry name" value="MFS"/>
    <property type="match status" value="1"/>
</dbReference>
<dbReference type="PANTHER" id="PTHR23517">
    <property type="entry name" value="RESISTANCE PROTEIN MDTM, PUTATIVE-RELATED-RELATED"/>
    <property type="match status" value="1"/>
</dbReference>
<dbReference type="InterPro" id="IPR020846">
    <property type="entry name" value="MFS_dom"/>
</dbReference>
<dbReference type="SUPFAM" id="SSF103473">
    <property type="entry name" value="MFS general substrate transporter"/>
    <property type="match status" value="1"/>
</dbReference>
<dbReference type="GO" id="GO:0022857">
    <property type="term" value="F:transmembrane transporter activity"/>
    <property type="evidence" value="ECO:0007669"/>
    <property type="project" value="InterPro"/>
</dbReference>
<name>A0A9X1QZ38_9FLAO</name>
<keyword evidence="10" id="KW-1185">Reference proteome</keyword>
<dbReference type="PANTHER" id="PTHR23517:SF2">
    <property type="entry name" value="MULTIDRUG RESISTANCE PROTEIN MDTH"/>
    <property type="match status" value="1"/>
</dbReference>
<dbReference type="Gene3D" id="1.20.1250.20">
    <property type="entry name" value="MFS general substrate transporter like domains"/>
    <property type="match status" value="1"/>
</dbReference>
<comment type="subcellular location">
    <subcellularLocation>
        <location evidence="1">Cell membrane</location>
        <topology evidence="1">Multi-pass membrane protein</topology>
    </subcellularLocation>
</comment>
<keyword evidence="4 7" id="KW-0812">Transmembrane</keyword>
<accession>A0A9X1QZ38</accession>
<sequence length="407" mass="45388">MIKIYSNYMANFRGLSREIWLLSLVTFINRAGAMVIPFLSLYLVNVEGFTLPQVGWIMSCFGLGSLAGTYIGGRLTDTIGFYKVIISSLFLGGVGFILLQFLNTFYGFCIGIFILTLMADAGRPAIFVAADTYSKPGNITRSITLIRLAINLGFSIGPLVGGLIIAHINYTSLFWIDGLTCMLAAFGVFLLLQPKKQKNKNEVKSITVKEGIPPYLNKLFILFFVIMVANSLAFVQYFSVMPIYYEQVHFLSEDVIGWLLFINGATIVIFEMPLIAWLDRKQISKTMATFWGIFFLGLSFLVLNLTSWSGILVVAMLLMTLGEMIGFPFSNALALEMAPKGRKGSYMGLYSMSFSFAHLIGHNGGMNLVNSFGYFSTWTVFSIFLLFIALLTIWLYFQLKKSEAGKV</sequence>
<dbReference type="EMBL" id="JAIRBA010000030">
    <property type="protein sequence ID" value="MCG2420012.1"/>
    <property type="molecule type" value="Genomic_DNA"/>
</dbReference>
<evidence type="ECO:0000313" key="9">
    <source>
        <dbReference type="EMBL" id="MCG2420012.1"/>
    </source>
</evidence>
<keyword evidence="2" id="KW-0813">Transport</keyword>
<dbReference type="Proteomes" id="UP001139461">
    <property type="component" value="Unassembled WGS sequence"/>
</dbReference>
<comment type="caution">
    <text evidence="9">The sequence shown here is derived from an EMBL/GenBank/DDBJ whole genome shotgun (WGS) entry which is preliminary data.</text>
</comment>
<feature type="domain" description="Major facilitator superfamily (MFS) profile" evidence="8">
    <location>
        <begin position="18"/>
        <end position="403"/>
    </location>
</feature>
<evidence type="ECO:0000256" key="1">
    <source>
        <dbReference type="ARBA" id="ARBA00004651"/>
    </source>
</evidence>
<evidence type="ECO:0000256" key="4">
    <source>
        <dbReference type="ARBA" id="ARBA00022692"/>
    </source>
</evidence>
<proteinExistence type="predicted"/>
<dbReference type="InterPro" id="IPR050171">
    <property type="entry name" value="MFS_Transporters"/>
</dbReference>
<dbReference type="RefSeq" id="WP_237603795.1">
    <property type="nucleotide sequence ID" value="NZ_JAIRBA010000030.1"/>
</dbReference>
<dbReference type="InterPro" id="IPR011701">
    <property type="entry name" value="MFS"/>
</dbReference>
<evidence type="ECO:0000313" key="10">
    <source>
        <dbReference type="Proteomes" id="UP001139461"/>
    </source>
</evidence>
<feature type="transmembrane region" description="Helical" evidence="7">
    <location>
        <begin position="105"/>
        <end position="127"/>
    </location>
</feature>
<feature type="transmembrane region" description="Helical" evidence="7">
    <location>
        <begin position="255"/>
        <end position="276"/>
    </location>
</feature>
<dbReference type="AlphaFoldDB" id="A0A9X1QZ38"/>
<keyword evidence="6 7" id="KW-0472">Membrane</keyword>
<feature type="transmembrane region" description="Helical" evidence="7">
    <location>
        <begin position="347"/>
        <end position="366"/>
    </location>
</feature>
<feature type="transmembrane region" description="Helical" evidence="7">
    <location>
        <begin position="54"/>
        <end position="73"/>
    </location>
</feature>
<feature type="transmembrane region" description="Helical" evidence="7">
    <location>
        <begin position="311"/>
        <end position="335"/>
    </location>
</feature>
<feature type="transmembrane region" description="Helical" evidence="7">
    <location>
        <begin position="148"/>
        <end position="168"/>
    </location>
</feature>
<evidence type="ECO:0000256" key="3">
    <source>
        <dbReference type="ARBA" id="ARBA00022475"/>
    </source>
</evidence>
<evidence type="ECO:0000256" key="5">
    <source>
        <dbReference type="ARBA" id="ARBA00022989"/>
    </source>
</evidence>
<keyword evidence="5 7" id="KW-1133">Transmembrane helix</keyword>
<gene>
    <name evidence="9" type="ORF">K8089_13365</name>
</gene>
<dbReference type="InterPro" id="IPR036259">
    <property type="entry name" value="MFS_trans_sf"/>
</dbReference>
<reference evidence="9" key="1">
    <citation type="submission" date="2021-09" db="EMBL/GenBank/DDBJ databases">
        <title>Genome of Aequorivita sp. strain F47161.</title>
        <authorList>
            <person name="Wang Y."/>
        </authorList>
    </citation>
    <scope>NUCLEOTIDE SEQUENCE</scope>
    <source>
        <strain evidence="9">F47161</strain>
    </source>
</reference>
<evidence type="ECO:0000256" key="2">
    <source>
        <dbReference type="ARBA" id="ARBA00022448"/>
    </source>
</evidence>
<evidence type="ECO:0000256" key="6">
    <source>
        <dbReference type="ARBA" id="ARBA00023136"/>
    </source>
</evidence>
<feature type="transmembrane region" description="Helical" evidence="7">
    <location>
        <begin position="174"/>
        <end position="194"/>
    </location>
</feature>
<dbReference type="GO" id="GO:0005886">
    <property type="term" value="C:plasma membrane"/>
    <property type="evidence" value="ECO:0007669"/>
    <property type="project" value="UniProtKB-SubCell"/>
</dbReference>
<dbReference type="Pfam" id="PF07690">
    <property type="entry name" value="MFS_1"/>
    <property type="match status" value="1"/>
</dbReference>
<feature type="transmembrane region" description="Helical" evidence="7">
    <location>
        <begin position="215"/>
        <end position="235"/>
    </location>
</feature>
<keyword evidence="3" id="KW-1003">Cell membrane</keyword>
<feature type="transmembrane region" description="Helical" evidence="7">
    <location>
        <begin position="80"/>
        <end position="99"/>
    </location>
</feature>
<protein>
    <submittedName>
        <fullName evidence="9">MFS transporter</fullName>
    </submittedName>
</protein>